<dbReference type="RefSeq" id="XP_015518612.1">
    <property type="nucleotide sequence ID" value="XM_015663126.2"/>
</dbReference>
<dbReference type="PANTHER" id="PTHR13891">
    <property type="entry name" value="CYTOCHROME C OXIDASE ASSEMBLY FACTOR 7"/>
    <property type="match status" value="1"/>
</dbReference>
<dbReference type="PANTHER" id="PTHR13891:SF1">
    <property type="entry name" value="CYTOCHROME C OXIDASE ASSEMBLY FACTOR 7"/>
    <property type="match status" value="1"/>
</dbReference>
<evidence type="ECO:0000313" key="4">
    <source>
        <dbReference type="RefSeq" id="XP_015518612.1"/>
    </source>
</evidence>
<organism evidence="4">
    <name type="scientific">Neodiprion lecontei</name>
    <name type="common">Redheaded pine sawfly</name>
    <dbReference type="NCBI Taxonomy" id="441921"/>
    <lineage>
        <taxon>Eukaryota</taxon>
        <taxon>Metazoa</taxon>
        <taxon>Ecdysozoa</taxon>
        <taxon>Arthropoda</taxon>
        <taxon>Hexapoda</taxon>
        <taxon>Insecta</taxon>
        <taxon>Pterygota</taxon>
        <taxon>Neoptera</taxon>
        <taxon>Endopterygota</taxon>
        <taxon>Hymenoptera</taxon>
        <taxon>Tenthredinoidea</taxon>
        <taxon>Diprionidae</taxon>
        <taxon>Diprioninae</taxon>
        <taxon>Neodiprion</taxon>
    </lineage>
</organism>
<dbReference type="InParanoid" id="A0A6J0BWK0"/>
<protein>
    <submittedName>
        <fullName evidence="4">Cytochrome c oxidase assembly factor 7 homolog</fullName>
    </submittedName>
</protein>
<sequence>MAGYNLKSPEEVKEYLKNLHIEYKFGCLSEKNPETCHLLGDYEESISKDYEKSAKIYKENCDERNFAHSCRKFGGYALIGKGLDAESPTESYKYLKKGCDVGDMMSCAHAGIVATSSFKIGEKEVPIDFPTGLDLLHKTCHEHKLEKACYYLSGLYLGGVPDYLEKNMKEAYKASMKACELGNAYACANLSQMHARGDGVQKNSELAEAFKQRALSIQRALQETKHIPFQQGMGS</sequence>
<evidence type="ECO:0000256" key="2">
    <source>
        <dbReference type="ARBA" id="ARBA00022737"/>
    </source>
</evidence>
<dbReference type="OrthoDB" id="272077at2759"/>
<reference evidence="4" key="1">
    <citation type="submission" date="2025-08" db="UniProtKB">
        <authorList>
            <consortium name="RefSeq"/>
        </authorList>
    </citation>
    <scope>IDENTIFICATION</scope>
    <source>
        <tissue evidence="4">Thorax and Abdomen</tissue>
    </source>
</reference>
<accession>A0A6J0BWK0</accession>
<dbReference type="GeneID" id="107223448"/>
<keyword evidence="2" id="KW-0677">Repeat</keyword>
<evidence type="ECO:0000313" key="3">
    <source>
        <dbReference type="Proteomes" id="UP000829291"/>
    </source>
</evidence>
<dbReference type="Gene3D" id="1.25.40.10">
    <property type="entry name" value="Tetratricopeptide repeat domain"/>
    <property type="match status" value="1"/>
</dbReference>
<evidence type="ECO:0000256" key="1">
    <source>
        <dbReference type="ARBA" id="ARBA00008486"/>
    </source>
</evidence>
<dbReference type="SUPFAM" id="SSF81901">
    <property type="entry name" value="HCP-like"/>
    <property type="match status" value="1"/>
</dbReference>
<dbReference type="InterPro" id="IPR011990">
    <property type="entry name" value="TPR-like_helical_dom_sf"/>
</dbReference>
<name>A0A6J0BWK0_NEOLC</name>
<dbReference type="CTD" id="65260"/>
<keyword evidence="3" id="KW-1185">Reference proteome</keyword>
<comment type="similarity">
    <text evidence="1">Belongs to the hcp beta-lactamase family.</text>
</comment>
<dbReference type="InterPro" id="IPR040239">
    <property type="entry name" value="HcpB-like"/>
</dbReference>
<dbReference type="Proteomes" id="UP000829291">
    <property type="component" value="Chromosome 1"/>
</dbReference>
<dbReference type="GO" id="GO:0005758">
    <property type="term" value="C:mitochondrial intermembrane space"/>
    <property type="evidence" value="ECO:0007669"/>
    <property type="project" value="TreeGrafter"/>
</dbReference>
<dbReference type="InterPro" id="IPR006597">
    <property type="entry name" value="Sel1-like"/>
</dbReference>
<dbReference type="Pfam" id="PF08238">
    <property type="entry name" value="Sel1"/>
    <property type="match status" value="4"/>
</dbReference>
<gene>
    <name evidence="4" type="primary">LOC107223448</name>
</gene>
<dbReference type="SMART" id="SM00671">
    <property type="entry name" value="SEL1"/>
    <property type="match status" value="4"/>
</dbReference>
<proteinExistence type="inferred from homology"/>
<dbReference type="AlphaFoldDB" id="A0A6J0BWK0"/>
<dbReference type="FunCoup" id="A0A6J0BWK0">
    <property type="interactions" value="437"/>
</dbReference>
<dbReference type="KEGG" id="nlo:107223448"/>